<protein>
    <submittedName>
        <fullName evidence="1">Uncharacterized protein</fullName>
    </submittedName>
</protein>
<reference evidence="1 2" key="1">
    <citation type="journal article" date="2021" name="Int. J. Syst. Evol. Microbiol.">
        <title>Reticulibacter mediterranei gen. nov., sp. nov., within the new family Reticulibacteraceae fam. nov., and Ktedonospora formicarum gen. nov., sp. nov., Ktedonobacter robiniae sp. nov., Dictyobacter formicarum sp. nov. and Dictyobacter arantiisoli sp. nov., belonging to the class Ktedonobacteria.</title>
        <authorList>
            <person name="Yabe S."/>
            <person name="Zheng Y."/>
            <person name="Wang C.M."/>
            <person name="Sakai Y."/>
            <person name="Abe K."/>
            <person name="Yokota A."/>
            <person name="Donadio S."/>
            <person name="Cavaletti L."/>
            <person name="Monciardini P."/>
        </authorList>
    </citation>
    <scope>NUCLEOTIDE SEQUENCE [LARGE SCALE GENOMIC DNA]</scope>
    <source>
        <strain evidence="1 2">SOSP1-30</strain>
    </source>
</reference>
<proteinExistence type="predicted"/>
<evidence type="ECO:0000313" key="2">
    <source>
        <dbReference type="Proteomes" id="UP000654345"/>
    </source>
</evidence>
<dbReference type="Proteomes" id="UP000654345">
    <property type="component" value="Unassembled WGS sequence"/>
</dbReference>
<evidence type="ECO:0000313" key="1">
    <source>
        <dbReference type="EMBL" id="GHO57247.1"/>
    </source>
</evidence>
<comment type="caution">
    <text evidence="1">The sequence shown here is derived from an EMBL/GenBank/DDBJ whole genome shotgun (WGS) entry which is preliminary data.</text>
</comment>
<keyword evidence="2" id="KW-1185">Reference proteome</keyword>
<sequence>MVHTCMDHTTLFLFVEGDQNAKTTMDVCARHVKYVPCRAAAEARAGKGGLKRDDRLQCQR</sequence>
<accession>A0ABQ3UX57</accession>
<organism evidence="1 2">
    <name type="scientific">Ktedonobacter robiniae</name>
    <dbReference type="NCBI Taxonomy" id="2778365"/>
    <lineage>
        <taxon>Bacteria</taxon>
        <taxon>Bacillati</taxon>
        <taxon>Chloroflexota</taxon>
        <taxon>Ktedonobacteria</taxon>
        <taxon>Ktedonobacterales</taxon>
        <taxon>Ktedonobacteraceae</taxon>
        <taxon>Ktedonobacter</taxon>
    </lineage>
</organism>
<name>A0ABQ3UX57_9CHLR</name>
<dbReference type="EMBL" id="BNJG01000002">
    <property type="protein sequence ID" value="GHO57247.1"/>
    <property type="molecule type" value="Genomic_DNA"/>
</dbReference>
<gene>
    <name evidence="1" type="ORF">KSB_57220</name>
</gene>